<proteinExistence type="predicted"/>
<organism evidence="5 6">
    <name type="scientific">Phascolomyces articulosus</name>
    <dbReference type="NCBI Taxonomy" id="60185"/>
    <lineage>
        <taxon>Eukaryota</taxon>
        <taxon>Fungi</taxon>
        <taxon>Fungi incertae sedis</taxon>
        <taxon>Mucoromycota</taxon>
        <taxon>Mucoromycotina</taxon>
        <taxon>Mucoromycetes</taxon>
        <taxon>Mucorales</taxon>
        <taxon>Lichtheimiaceae</taxon>
        <taxon>Phascolomyces</taxon>
    </lineage>
</organism>
<dbReference type="Proteomes" id="UP001209540">
    <property type="component" value="Unassembled WGS sequence"/>
</dbReference>
<dbReference type="SUPFAM" id="SSF48371">
    <property type="entry name" value="ARM repeat"/>
    <property type="match status" value="2"/>
</dbReference>
<feature type="region of interest" description="Disordered" evidence="3">
    <location>
        <begin position="994"/>
        <end position="1075"/>
    </location>
</feature>
<dbReference type="Gene3D" id="4.10.80.160">
    <property type="match status" value="1"/>
</dbReference>
<dbReference type="InterPro" id="IPR007193">
    <property type="entry name" value="Upf2/Nmd2_C"/>
</dbReference>
<feature type="region of interest" description="Disordered" evidence="3">
    <location>
        <begin position="185"/>
        <end position="215"/>
    </location>
</feature>
<dbReference type="GO" id="GO:0000184">
    <property type="term" value="P:nuclear-transcribed mRNA catabolic process, nonsense-mediated decay"/>
    <property type="evidence" value="ECO:0007669"/>
    <property type="project" value="InterPro"/>
</dbReference>
<evidence type="ECO:0000313" key="5">
    <source>
        <dbReference type="EMBL" id="KAI9278600.1"/>
    </source>
</evidence>
<feature type="compositionally biased region" description="Basic and acidic residues" evidence="3">
    <location>
        <begin position="1107"/>
        <end position="1123"/>
    </location>
</feature>
<dbReference type="AlphaFoldDB" id="A0AAD5KC51"/>
<dbReference type="GO" id="GO:0035145">
    <property type="term" value="C:exon-exon junction complex"/>
    <property type="evidence" value="ECO:0007669"/>
    <property type="project" value="TreeGrafter"/>
</dbReference>
<feature type="compositionally biased region" description="Acidic residues" evidence="3">
    <location>
        <begin position="1004"/>
        <end position="1053"/>
    </location>
</feature>
<comment type="caution">
    <text evidence="5">The sequence shown here is derived from an EMBL/GenBank/DDBJ whole genome shotgun (WGS) entry which is preliminary data.</text>
</comment>
<gene>
    <name evidence="5" type="ORF">BDA99DRAFT_544814</name>
</gene>
<name>A0AAD5KC51_9FUNG</name>
<dbReference type="InterPro" id="IPR016024">
    <property type="entry name" value="ARM-type_fold"/>
</dbReference>
<feature type="compositionally biased region" description="Basic and acidic residues" evidence="3">
    <location>
        <begin position="1156"/>
        <end position="1167"/>
    </location>
</feature>
<dbReference type="GO" id="GO:0003723">
    <property type="term" value="F:RNA binding"/>
    <property type="evidence" value="ECO:0007669"/>
    <property type="project" value="InterPro"/>
</dbReference>
<dbReference type="GO" id="GO:0005737">
    <property type="term" value="C:cytoplasm"/>
    <property type="evidence" value="ECO:0007669"/>
    <property type="project" value="UniProtKB-SubCell"/>
</dbReference>
<dbReference type="InterPro" id="IPR003890">
    <property type="entry name" value="MIF4G-like_typ-3"/>
</dbReference>
<feature type="compositionally biased region" description="Basic and acidic residues" evidence="3">
    <location>
        <begin position="456"/>
        <end position="466"/>
    </location>
</feature>
<evidence type="ECO:0000313" key="6">
    <source>
        <dbReference type="Proteomes" id="UP001209540"/>
    </source>
</evidence>
<reference evidence="5" key="1">
    <citation type="journal article" date="2022" name="IScience">
        <title>Evolution of zygomycete secretomes and the origins of terrestrial fungal ecologies.</title>
        <authorList>
            <person name="Chang Y."/>
            <person name="Wang Y."/>
            <person name="Mondo S."/>
            <person name="Ahrendt S."/>
            <person name="Andreopoulos W."/>
            <person name="Barry K."/>
            <person name="Beard J."/>
            <person name="Benny G.L."/>
            <person name="Blankenship S."/>
            <person name="Bonito G."/>
            <person name="Cuomo C."/>
            <person name="Desiro A."/>
            <person name="Gervers K.A."/>
            <person name="Hundley H."/>
            <person name="Kuo A."/>
            <person name="LaButti K."/>
            <person name="Lang B.F."/>
            <person name="Lipzen A."/>
            <person name="O'Donnell K."/>
            <person name="Pangilinan J."/>
            <person name="Reynolds N."/>
            <person name="Sandor L."/>
            <person name="Smith M.E."/>
            <person name="Tsang A."/>
            <person name="Grigoriev I.V."/>
            <person name="Stajich J.E."/>
            <person name="Spatafora J.W."/>
        </authorList>
    </citation>
    <scope>NUCLEOTIDE SEQUENCE</scope>
    <source>
        <strain evidence="5">RSA 2281</strain>
    </source>
</reference>
<evidence type="ECO:0000259" key="4">
    <source>
        <dbReference type="SMART" id="SM00543"/>
    </source>
</evidence>
<feature type="compositionally biased region" description="Low complexity" evidence="3">
    <location>
        <begin position="467"/>
        <end position="476"/>
    </location>
</feature>
<dbReference type="PANTHER" id="PTHR12839:SF7">
    <property type="entry name" value="REGULATOR OF NONSENSE TRANSCRIPTS 2"/>
    <property type="match status" value="1"/>
</dbReference>
<feature type="domain" description="MIF4G" evidence="4">
    <location>
        <begin position="554"/>
        <end position="746"/>
    </location>
</feature>
<dbReference type="EMBL" id="JAIXMP010000001">
    <property type="protein sequence ID" value="KAI9278600.1"/>
    <property type="molecule type" value="Genomic_DNA"/>
</dbReference>
<evidence type="ECO:0000256" key="1">
    <source>
        <dbReference type="ARBA" id="ARBA00004496"/>
    </source>
</evidence>
<dbReference type="Pfam" id="PF02854">
    <property type="entry name" value="MIF4G"/>
    <property type="match status" value="2"/>
</dbReference>
<accession>A0AAD5KC51</accession>
<comment type="subcellular location">
    <subcellularLocation>
        <location evidence="1">Cytoplasm</location>
    </subcellularLocation>
</comment>
<feature type="compositionally biased region" description="Low complexity" evidence="3">
    <location>
        <begin position="487"/>
        <end position="497"/>
    </location>
</feature>
<dbReference type="InterPro" id="IPR039762">
    <property type="entry name" value="Nmd2/UPF2"/>
</dbReference>
<keyword evidence="2" id="KW-0963">Cytoplasm</keyword>
<dbReference type="PANTHER" id="PTHR12839">
    <property type="entry name" value="NONSENSE-MEDIATED MRNA DECAY PROTEIN 2 UP-FRAMESHIFT SUPPRESSOR 2"/>
    <property type="match status" value="1"/>
</dbReference>
<dbReference type="FunFam" id="1.25.40.180:FF:000037">
    <property type="entry name" value="Nonsense-mediated mRNA decay factor (Upf2)"/>
    <property type="match status" value="1"/>
</dbReference>
<sequence>MPTKPELRQANTLAWDKGKDASQYKNLDSNIKKNTTFIKKCKTSLAADSTQQLLNDIKKLSLEKYISEVVGAVLEGMLKCKSTTDIAACVEVISALHQRFPETFTLLLTYNLAKALQLPTRQHLASLTQEQRDKEESTRISRQRTYLRISVELWLADVLRNVEDGIPSLASTSLEGVESQRDGVAGFVGSSSSTSLKSRKKDNEREEKNGKKPTESNFVYHALKGLLSNDLEHNVHLPIAASFLKNYGQEILGIVPRKQRAAAASQQSENDTHQEDATAVTSGTTVVAEADSVVTPEYRALLKELFVDYYHSVEKHLVKEHKTIKKLDHRNREILYTRGELPDEIKQDYEKSSKSYEKLLNNTQTLADALDLEMPELPEEEGVTRVSIVSAGAAHAFSETKVKKKEYDESLANGIWEDEDARKFYEDLPDLHVLVPGVFLEPNPSKKLDGSGNETQNEKEESEEKVSSSTTATTTTTEEKSVPSSPPATSSPTTLLSQEPLDLQVENGENEESENINGGKGDDEEDVDASELVDQALNADKDEEGNANSMPSQLAQLDGLIARLPTLGNRDLIDSAAVEFCYVNSKNARKRLVKALLNVPRQRVDLLPYYSRLIAILSQYFSDISEMVLAALDHEFKGLQKKKTQDLSESRVKNIRFLSELTKFRVTPAHTIFHVFKIALDDFTHQNIDIVCNLLETCGRFLLKSTETSVRMNNMLEVVMRKKNVQHMDNRQMLMIENAYYQANPPDRTAIIEKKRSPMELYVRKLIYGDLNKKSLDRILKQLRKLHWEEEDIFKMVLKIFQKVWKIKYSNIHLLAILASGLHRHHSDFGVQLIDSVVEEIRIGLEQNIFKHNQRRIAVVKYLGELYNYRLIDSPLIFDTLYTIVTLGHEFGRPARERFCPMDAPNDFFRIRLCCTLLDTCGMCFDRGSSKRKLDHFLTFFQMYIFTKAKPPMDVDFMVSDTLEMLRPQMQIFTSYEESNEAVDRMLLEQLKSVQGADGKVQEDGFEESEEESTSDEADDDDPLEDTADKDEEEEDISEEIMQEGEVGDDEDVVVLKTKQEQQVSKEEDEEFEREFSRMMNESMESRKFEKKSAVLDVPIPMNLRGAQDRRTATAQEKDHNQDKMSFTLLTKKGNRQQTRTMEVPSDSMLAVSTRTKQEAEREEQQQLKKLVLNYEEREEAAARQGNDKKQSSS</sequence>
<feature type="region of interest" description="Disordered" evidence="3">
    <location>
        <begin position="440"/>
        <end position="528"/>
    </location>
</feature>
<dbReference type="Pfam" id="PF04050">
    <property type="entry name" value="Upf2"/>
    <property type="match status" value="1"/>
</dbReference>
<feature type="compositionally biased region" description="Basic and acidic residues" evidence="3">
    <location>
        <begin position="201"/>
        <end position="214"/>
    </location>
</feature>
<feature type="region of interest" description="Disordered" evidence="3">
    <location>
        <begin position="1100"/>
        <end position="1173"/>
    </location>
</feature>
<dbReference type="SMART" id="SM00543">
    <property type="entry name" value="MIF4G"/>
    <property type="match status" value="2"/>
</dbReference>
<dbReference type="Gene3D" id="1.25.40.180">
    <property type="match status" value="3"/>
</dbReference>
<protein>
    <submittedName>
        <fullName evidence="5">Armadillo-type protein</fullName>
    </submittedName>
</protein>
<evidence type="ECO:0000256" key="2">
    <source>
        <dbReference type="ARBA" id="ARBA00022490"/>
    </source>
</evidence>
<reference evidence="5" key="2">
    <citation type="submission" date="2023-02" db="EMBL/GenBank/DDBJ databases">
        <authorList>
            <consortium name="DOE Joint Genome Institute"/>
            <person name="Mondo S.J."/>
            <person name="Chang Y."/>
            <person name="Wang Y."/>
            <person name="Ahrendt S."/>
            <person name="Andreopoulos W."/>
            <person name="Barry K."/>
            <person name="Beard J."/>
            <person name="Benny G.L."/>
            <person name="Blankenship S."/>
            <person name="Bonito G."/>
            <person name="Cuomo C."/>
            <person name="Desiro A."/>
            <person name="Gervers K.A."/>
            <person name="Hundley H."/>
            <person name="Kuo A."/>
            <person name="LaButti K."/>
            <person name="Lang B.F."/>
            <person name="Lipzen A."/>
            <person name="O'Donnell K."/>
            <person name="Pangilinan J."/>
            <person name="Reynolds N."/>
            <person name="Sandor L."/>
            <person name="Smith M.W."/>
            <person name="Tsang A."/>
            <person name="Grigoriev I.V."/>
            <person name="Stajich J.E."/>
            <person name="Spatafora J.W."/>
        </authorList>
    </citation>
    <scope>NUCLEOTIDE SEQUENCE</scope>
    <source>
        <strain evidence="5">RSA 2281</strain>
    </source>
</reference>
<keyword evidence="6" id="KW-1185">Reference proteome</keyword>
<evidence type="ECO:0000256" key="3">
    <source>
        <dbReference type="SAM" id="MobiDB-lite"/>
    </source>
</evidence>
<feature type="domain" description="MIF4G" evidence="4">
    <location>
        <begin position="761"/>
        <end position="969"/>
    </location>
</feature>